<dbReference type="PANTHER" id="PTHR31087">
    <property type="match status" value="1"/>
</dbReference>
<evidence type="ECO:0000313" key="3">
    <source>
        <dbReference type="EMBL" id="KAK4771242.1"/>
    </source>
</evidence>
<organism evidence="3 4">
    <name type="scientific">Trapa incisa</name>
    <dbReference type="NCBI Taxonomy" id="236973"/>
    <lineage>
        <taxon>Eukaryota</taxon>
        <taxon>Viridiplantae</taxon>
        <taxon>Streptophyta</taxon>
        <taxon>Embryophyta</taxon>
        <taxon>Tracheophyta</taxon>
        <taxon>Spermatophyta</taxon>
        <taxon>Magnoliopsida</taxon>
        <taxon>eudicotyledons</taxon>
        <taxon>Gunneridae</taxon>
        <taxon>Pentapetalae</taxon>
        <taxon>rosids</taxon>
        <taxon>malvids</taxon>
        <taxon>Myrtales</taxon>
        <taxon>Lythraceae</taxon>
        <taxon>Trapa</taxon>
    </lineage>
</organism>
<dbReference type="InterPro" id="IPR007612">
    <property type="entry name" value="LOR"/>
</dbReference>
<evidence type="ECO:0008006" key="5">
    <source>
        <dbReference type="Google" id="ProtNLM"/>
    </source>
</evidence>
<dbReference type="Pfam" id="PF04525">
    <property type="entry name" value="LOR"/>
    <property type="match status" value="1"/>
</dbReference>
<evidence type="ECO:0000256" key="2">
    <source>
        <dbReference type="SAM" id="MobiDB-lite"/>
    </source>
</evidence>
<proteinExistence type="inferred from homology"/>
<dbReference type="EMBL" id="JAXIOK010000005">
    <property type="protein sequence ID" value="KAK4771242.1"/>
    <property type="molecule type" value="Genomic_DNA"/>
</dbReference>
<dbReference type="InterPro" id="IPR038595">
    <property type="entry name" value="LOR_sf"/>
</dbReference>
<comment type="similarity">
    <text evidence="1">Belongs to the LOR family.</text>
</comment>
<feature type="region of interest" description="Disordered" evidence="2">
    <location>
        <begin position="204"/>
        <end position="225"/>
    </location>
</feature>
<reference evidence="3 4" key="1">
    <citation type="journal article" date="2023" name="Hortic Res">
        <title>Pangenome of water caltrop reveals structural variations and asymmetric subgenome divergence after allopolyploidization.</title>
        <authorList>
            <person name="Zhang X."/>
            <person name="Chen Y."/>
            <person name="Wang L."/>
            <person name="Yuan Y."/>
            <person name="Fang M."/>
            <person name="Shi L."/>
            <person name="Lu R."/>
            <person name="Comes H.P."/>
            <person name="Ma Y."/>
            <person name="Chen Y."/>
            <person name="Huang G."/>
            <person name="Zhou Y."/>
            <person name="Zheng Z."/>
            <person name="Qiu Y."/>
        </authorList>
    </citation>
    <scope>NUCLEOTIDE SEQUENCE [LARGE SCALE GENOMIC DNA]</scope>
    <source>
        <tissue evidence="3">Roots</tissue>
    </source>
</reference>
<dbReference type="SUPFAM" id="SSF54518">
    <property type="entry name" value="Tubby C-terminal domain-like"/>
    <property type="match status" value="1"/>
</dbReference>
<gene>
    <name evidence="3" type="ORF">SAY87_031774</name>
</gene>
<dbReference type="InterPro" id="IPR025659">
    <property type="entry name" value="Tubby-like_C"/>
</dbReference>
<evidence type="ECO:0000256" key="1">
    <source>
        <dbReference type="ARBA" id="ARBA00005437"/>
    </source>
</evidence>
<protein>
    <recommendedName>
        <fullName evidence="5">Protein LURP-one-related 8</fullName>
    </recommendedName>
</protein>
<dbReference type="PANTHER" id="PTHR31087:SF131">
    <property type="entry name" value="TRANSLATION INITIATION FACTOR 2B FAMILY PROTEIN, PUTATIVE, EXPRESSED-RELATED"/>
    <property type="match status" value="1"/>
</dbReference>
<evidence type="ECO:0000313" key="4">
    <source>
        <dbReference type="Proteomes" id="UP001345219"/>
    </source>
</evidence>
<dbReference type="Proteomes" id="UP001345219">
    <property type="component" value="Chromosome 24"/>
</dbReference>
<dbReference type="Gene3D" id="2.40.160.200">
    <property type="entry name" value="LURP1-related"/>
    <property type="match status" value="1"/>
</dbReference>
<keyword evidence="4" id="KW-1185">Reference proteome</keyword>
<accession>A0AAN7QLA2</accession>
<comment type="caution">
    <text evidence="3">The sequence shown here is derived from an EMBL/GenBank/DDBJ whole genome shotgun (WGS) entry which is preliminary data.</text>
</comment>
<name>A0AAN7QLA2_9MYRT</name>
<dbReference type="AlphaFoldDB" id="A0AAN7QLA2"/>
<sequence>MDDPCRGLYNIGAASEASEELALLIPSVQSAKRKMELALPLASFTYAPSLPLPLLKVEQSLVRPRLDRLAYRVTGMNKVHPNTAFALSAPTPSTIITRTSSGGAPEVLTVWRKSLLLNCNGFTVFDCKGNLVFRVDNYVAGHRGEIVLMDASGRPLLTIRRKRLSLGDNWQVFDGETAINPRFTARKQSNLLNSKCLAKVSCGSGSPSSPSSALSSPSSSSWRSGGRSQLAYEIEGSYAQRSCTIYDHKRRIVAEIKPKEYVGADVFRLFMQPSMNDPSVAMAVVILLDQMFGSSRRF</sequence>